<dbReference type="EMBL" id="FQUQ01000001">
    <property type="protein sequence ID" value="SHE48172.1"/>
    <property type="molecule type" value="Genomic_DNA"/>
</dbReference>
<dbReference type="InterPro" id="IPR003594">
    <property type="entry name" value="HATPase_dom"/>
</dbReference>
<dbReference type="STRING" id="288992.SAMN04488522_101326"/>
<dbReference type="SUPFAM" id="SSF55874">
    <property type="entry name" value="ATPase domain of HSP90 chaperone/DNA topoisomerase II/histidine kinase"/>
    <property type="match status" value="1"/>
</dbReference>
<gene>
    <name evidence="11" type="ORF">SAMN04488522_101326</name>
</gene>
<dbReference type="InterPro" id="IPR036097">
    <property type="entry name" value="HisK_dim/P_sf"/>
</dbReference>
<dbReference type="SMART" id="SM00387">
    <property type="entry name" value="HATPase_c"/>
    <property type="match status" value="1"/>
</dbReference>
<dbReference type="SMART" id="SM00388">
    <property type="entry name" value="HisKA"/>
    <property type="match status" value="1"/>
</dbReference>
<keyword evidence="7" id="KW-0472">Membrane</keyword>
<dbReference type="GO" id="GO:0004721">
    <property type="term" value="F:phosphoprotein phosphatase activity"/>
    <property type="evidence" value="ECO:0007669"/>
    <property type="project" value="TreeGrafter"/>
</dbReference>
<dbReference type="Pfam" id="PF13426">
    <property type="entry name" value="PAS_9"/>
    <property type="match status" value="1"/>
</dbReference>
<dbReference type="CDD" id="cd00082">
    <property type="entry name" value="HisKA"/>
    <property type="match status" value="1"/>
</dbReference>
<keyword evidence="5" id="KW-0418">Kinase</keyword>
<dbReference type="GO" id="GO:0000155">
    <property type="term" value="F:phosphorelay sensor kinase activity"/>
    <property type="evidence" value="ECO:0007669"/>
    <property type="project" value="InterPro"/>
</dbReference>
<dbReference type="PANTHER" id="PTHR45453">
    <property type="entry name" value="PHOSPHATE REGULON SENSOR PROTEIN PHOR"/>
    <property type="match status" value="1"/>
</dbReference>
<dbReference type="FunFam" id="1.10.287.130:FF:000001">
    <property type="entry name" value="Two-component sensor histidine kinase"/>
    <property type="match status" value="1"/>
</dbReference>
<evidence type="ECO:0000256" key="1">
    <source>
        <dbReference type="ARBA" id="ARBA00000085"/>
    </source>
</evidence>
<evidence type="ECO:0000256" key="2">
    <source>
        <dbReference type="ARBA" id="ARBA00012438"/>
    </source>
</evidence>
<dbReference type="InterPro" id="IPR005467">
    <property type="entry name" value="His_kinase_dom"/>
</dbReference>
<dbReference type="OrthoDB" id="9813151at2"/>
<comment type="catalytic activity">
    <reaction evidence="1">
        <text>ATP + protein L-histidine = ADP + protein N-phospho-L-histidine.</text>
        <dbReference type="EC" id="2.7.13.3"/>
    </reaction>
</comment>
<organism evidence="11 12">
    <name type="scientific">Pedobacter caeni</name>
    <dbReference type="NCBI Taxonomy" id="288992"/>
    <lineage>
        <taxon>Bacteria</taxon>
        <taxon>Pseudomonadati</taxon>
        <taxon>Bacteroidota</taxon>
        <taxon>Sphingobacteriia</taxon>
        <taxon>Sphingobacteriales</taxon>
        <taxon>Sphingobacteriaceae</taxon>
        <taxon>Pedobacter</taxon>
    </lineage>
</organism>
<dbReference type="InterPro" id="IPR003661">
    <property type="entry name" value="HisK_dim/P_dom"/>
</dbReference>
<dbReference type="Gene3D" id="1.10.287.130">
    <property type="match status" value="1"/>
</dbReference>
<name>A0A1M4TUP1_9SPHI</name>
<dbReference type="PROSITE" id="PS50109">
    <property type="entry name" value="HIS_KIN"/>
    <property type="match status" value="1"/>
</dbReference>
<feature type="coiled-coil region" evidence="8">
    <location>
        <begin position="397"/>
        <end position="459"/>
    </location>
</feature>
<evidence type="ECO:0000256" key="4">
    <source>
        <dbReference type="ARBA" id="ARBA00022679"/>
    </source>
</evidence>
<dbReference type="Pfam" id="PF00512">
    <property type="entry name" value="HisKA"/>
    <property type="match status" value="1"/>
</dbReference>
<evidence type="ECO:0000259" key="9">
    <source>
        <dbReference type="PROSITE" id="PS50109"/>
    </source>
</evidence>
<evidence type="ECO:0000256" key="8">
    <source>
        <dbReference type="SAM" id="Coils"/>
    </source>
</evidence>
<keyword evidence="4" id="KW-0808">Transferase</keyword>
<dbReference type="AlphaFoldDB" id="A0A1M4TUP1"/>
<evidence type="ECO:0000256" key="6">
    <source>
        <dbReference type="ARBA" id="ARBA00023012"/>
    </source>
</evidence>
<feature type="domain" description="PAC" evidence="10">
    <location>
        <begin position="530"/>
        <end position="583"/>
    </location>
</feature>
<evidence type="ECO:0000256" key="5">
    <source>
        <dbReference type="ARBA" id="ARBA00022777"/>
    </source>
</evidence>
<accession>A0A1M4TUP1</accession>
<dbReference type="InterPro" id="IPR004358">
    <property type="entry name" value="Sig_transdc_His_kin-like_C"/>
</dbReference>
<dbReference type="Gene3D" id="2.10.70.100">
    <property type="match status" value="1"/>
</dbReference>
<reference evidence="12" key="1">
    <citation type="submission" date="2016-11" db="EMBL/GenBank/DDBJ databases">
        <authorList>
            <person name="Varghese N."/>
            <person name="Submissions S."/>
        </authorList>
    </citation>
    <scope>NUCLEOTIDE SEQUENCE [LARGE SCALE GENOMIC DNA]</scope>
    <source>
        <strain evidence="12">DSM 16990</strain>
    </source>
</reference>
<sequence length="803" mass="90875">MLFTDAEDFNYTILNAPIGVCILDADTLVAEIVNDKFLEVAGKPYEVIYGQYYWDAFAEVRSYYEAALAGVVHTGEPYYADEVELMLIRHEKPEMIFVTFVYAPVKDKEGKVKKVAVWVLENTRQVVERQKEEAAKNAFKGERDRLHSYFMQAVAGICVLGGPDLVYELVNPAYQKILPGRELSGRSIFEVLPELVGSPIQEMLLKVYHEGEPCEMNEVMIPVSAYEGGPIQDRYFSFSFQARRDENNDIDGIVNMVFEVTDMMRVQEELRTAREQTDRQRRVYETITSGTPDLMYVWDLEYRFTYANAALLAMWGKTWDTAIGKGLRENGYEEWHAAMHEREIDHIKATKESVRGEVAFPHAVLGKRIYDYILIPVLNEAGEVEAVAGTTRDVTDREQMERALAQSSEELQAINEELLAANEEQAAFNEELTATNDELAMVNEQLMEARQKIEEAEVALRLAIDGANFGTWFIHSVTREFITDARLKELFGYYPDEDLSIEQALAQITDEYREFVANKLENAIYNNGDYDVTYPVIGLHDQRLRWLRAIGNLKTDPSGAFSAFTGVVMDITEQKMDELRKNDFIGMVSHELKTPLTSMKGYIQMLQKVNPQNNGLNAGMLEKASSQVGKMTAMVNSFLNVSRLESGKIYMEIQEFDLAGLIEEAEEESKTTISSHDVIFDPVETMMVNADRDKIGQVIHNLISNAVKYSPAGTSIRVSCFENKGMVNVSVKDKGMGIKSADLSQIFDRYYRVEGSQMFSISGFGIGLYLCREIIQRHKGEISAKSDFGSGSIFTFSLPLLSK</sequence>
<evidence type="ECO:0000313" key="12">
    <source>
        <dbReference type="Proteomes" id="UP000184287"/>
    </source>
</evidence>
<evidence type="ECO:0000259" key="10">
    <source>
        <dbReference type="PROSITE" id="PS50113"/>
    </source>
</evidence>
<dbReference type="InterPro" id="IPR013656">
    <property type="entry name" value="PAS_4"/>
</dbReference>
<dbReference type="InterPro" id="IPR035965">
    <property type="entry name" value="PAS-like_dom_sf"/>
</dbReference>
<dbReference type="SUPFAM" id="SSF55785">
    <property type="entry name" value="PYP-like sensor domain (PAS domain)"/>
    <property type="match status" value="4"/>
</dbReference>
<dbReference type="GO" id="GO:0005886">
    <property type="term" value="C:plasma membrane"/>
    <property type="evidence" value="ECO:0007669"/>
    <property type="project" value="TreeGrafter"/>
</dbReference>
<keyword evidence="3" id="KW-0597">Phosphoprotein</keyword>
<keyword evidence="12" id="KW-1185">Reference proteome</keyword>
<dbReference type="SMART" id="SM00091">
    <property type="entry name" value="PAS"/>
    <property type="match status" value="4"/>
</dbReference>
<dbReference type="Proteomes" id="UP000184287">
    <property type="component" value="Unassembled WGS sequence"/>
</dbReference>
<dbReference type="PRINTS" id="PR00344">
    <property type="entry name" value="BCTRLSENSOR"/>
</dbReference>
<keyword evidence="8" id="KW-0175">Coiled coil</keyword>
<dbReference type="SUPFAM" id="SSF47384">
    <property type="entry name" value="Homodimeric domain of signal transducing histidine kinase"/>
    <property type="match status" value="1"/>
</dbReference>
<keyword evidence="6" id="KW-0902">Two-component regulatory system</keyword>
<dbReference type="Gene3D" id="3.30.450.20">
    <property type="entry name" value="PAS domain"/>
    <property type="match status" value="4"/>
</dbReference>
<dbReference type="Gene3D" id="3.30.565.10">
    <property type="entry name" value="Histidine kinase-like ATPase, C-terminal domain"/>
    <property type="match status" value="1"/>
</dbReference>
<feature type="domain" description="PAC" evidence="10">
    <location>
        <begin position="354"/>
        <end position="406"/>
    </location>
</feature>
<dbReference type="NCBIfam" id="TIGR00229">
    <property type="entry name" value="sensory_box"/>
    <property type="match status" value="1"/>
</dbReference>
<evidence type="ECO:0000256" key="3">
    <source>
        <dbReference type="ARBA" id="ARBA00022553"/>
    </source>
</evidence>
<dbReference type="Pfam" id="PF08448">
    <property type="entry name" value="PAS_4"/>
    <property type="match status" value="2"/>
</dbReference>
<dbReference type="EC" id="2.7.13.3" evidence="2"/>
<dbReference type="Pfam" id="PF02518">
    <property type="entry name" value="HATPase_c"/>
    <property type="match status" value="1"/>
</dbReference>
<dbReference type="InterPro" id="IPR000700">
    <property type="entry name" value="PAS-assoc_C"/>
</dbReference>
<dbReference type="GO" id="GO:0016036">
    <property type="term" value="P:cellular response to phosphate starvation"/>
    <property type="evidence" value="ECO:0007669"/>
    <property type="project" value="TreeGrafter"/>
</dbReference>
<proteinExistence type="predicted"/>
<dbReference type="InterPro" id="IPR036890">
    <property type="entry name" value="HATPase_C_sf"/>
</dbReference>
<evidence type="ECO:0000313" key="11">
    <source>
        <dbReference type="EMBL" id="SHE48172.1"/>
    </source>
</evidence>
<dbReference type="InterPro" id="IPR050351">
    <property type="entry name" value="BphY/WalK/GraS-like"/>
</dbReference>
<feature type="domain" description="Histidine kinase" evidence="9">
    <location>
        <begin position="587"/>
        <end position="802"/>
    </location>
</feature>
<evidence type="ECO:0000256" key="7">
    <source>
        <dbReference type="ARBA" id="ARBA00023136"/>
    </source>
</evidence>
<dbReference type="PANTHER" id="PTHR45453:SF1">
    <property type="entry name" value="PHOSPHATE REGULON SENSOR PROTEIN PHOR"/>
    <property type="match status" value="1"/>
</dbReference>
<dbReference type="CDD" id="cd00130">
    <property type="entry name" value="PAS"/>
    <property type="match status" value="1"/>
</dbReference>
<dbReference type="RefSeq" id="WP_084528446.1">
    <property type="nucleotide sequence ID" value="NZ_FQUQ01000001.1"/>
</dbReference>
<dbReference type="PROSITE" id="PS50113">
    <property type="entry name" value="PAC"/>
    <property type="match status" value="2"/>
</dbReference>
<dbReference type="InterPro" id="IPR000014">
    <property type="entry name" value="PAS"/>
</dbReference>
<protein>
    <recommendedName>
        <fullName evidence="2">histidine kinase</fullName>
        <ecNumber evidence="2">2.7.13.3</ecNumber>
    </recommendedName>
</protein>
<dbReference type="FunFam" id="3.30.565.10:FF:000006">
    <property type="entry name" value="Sensor histidine kinase WalK"/>
    <property type="match status" value="1"/>
</dbReference>